<dbReference type="GO" id="GO:0003756">
    <property type="term" value="F:protein disulfide isomerase activity"/>
    <property type="evidence" value="ECO:0007669"/>
    <property type="project" value="TreeGrafter"/>
</dbReference>
<keyword evidence="3" id="KW-0964">Secreted</keyword>
<gene>
    <name evidence="15" type="ORF">C2S53_007783</name>
</gene>
<dbReference type="AlphaFoldDB" id="A0AAD4IWK0"/>
<dbReference type="PROSITE" id="PS00194">
    <property type="entry name" value="THIOREDOXIN_1"/>
    <property type="match status" value="1"/>
</dbReference>
<evidence type="ECO:0000256" key="9">
    <source>
        <dbReference type="ARBA" id="ARBA00023180"/>
    </source>
</evidence>
<feature type="domain" description="ERV/ALR sulfhydryl oxidase" evidence="13">
    <location>
        <begin position="296"/>
        <end position="393"/>
    </location>
</feature>
<dbReference type="Pfam" id="PF04777">
    <property type="entry name" value="Evr1_Alr"/>
    <property type="match status" value="1"/>
</dbReference>
<dbReference type="SUPFAM" id="SSF52833">
    <property type="entry name" value="Thioredoxin-like"/>
    <property type="match status" value="1"/>
</dbReference>
<sequence>MSVVALLLALYVADVGAPPSPIPAPFSVGSRSLLRSIEDDGDERLEYAVELNATDFDAVLEETSAAFAIVEFFAHWCPACRNYKPHYERVAKLFNSADAVHPGIIVMIKVDCALQINVDLCDKFSVGLYPMLLWGPPSKFLSRKWEPKQDTSEIRSIEDGRTADRLLNWINEQINSSYALDDKKYEDEHLHPRPNALDPVQKIEHAIHDIEESTAIAFDIILRHKMISSKTRASLVTFFQLLVVHHPSRRCRKGISEILVDFSADKKEIDEISSLRNDHICGKEVPHGHWIYCLGSNNETRGFSCGLWVLFHSLSVRVDDGDSHTAFTTICDFIHNFFLCEECRQHFDSMCSSVHNSFKKARDFALWLWNAHNRVNERLMKEEASLGTADPKYPKTIWPPRQLCPTCYTKERGKDEGNHQTRWDYDEVYRFLLGYYGEALTTPYKDTSVVGVPAEDVVAPAGTATAAIAKAVHVVGATLAIAAASCAFGALICYRRRRHASWKYKYHPHALKIV</sequence>
<dbReference type="InterPro" id="IPR017937">
    <property type="entry name" value="Thioredoxin_CS"/>
</dbReference>
<accession>A0AAD4IWK0</accession>
<feature type="domain" description="Thioredoxin" evidence="14">
    <location>
        <begin position="13"/>
        <end position="175"/>
    </location>
</feature>
<evidence type="ECO:0000256" key="7">
    <source>
        <dbReference type="ARBA" id="ARBA00023002"/>
    </source>
</evidence>
<dbReference type="EC" id="1.8.3.2" evidence="11"/>
<keyword evidence="6 11" id="KW-0274">FAD</keyword>
<dbReference type="InterPro" id="IPR039798">
    <property type="entry name" value="Sulfhydryl_oxidase"/>
</dbReference>
<keyword evidence="7 11" id="KW-0560">Oxidoreductase</keyword>
<evidence type="ECO:0000256" key="8">
    <source>
        <dbReference type="ARBA" id="ARBA00023157"/>
    </source>
</evidence>
<keyword evidence="11" id="KW-0472">Membrane</keyword>
<reference evidence="15 16" key="1">
    <citation type="journal article" date="2021" name="Nat. Commun.">
        <title>Incipient diploidization of the medicinal plant Perilla within 10,000 years.</title>
        <authorList>
            <person name="Zhang Y."/>
            <person name="Shen Q."/>
            <person name="Leng L."/>
            <person name="Zhang D."/>
            <person name="Chen S."/>
            <person name="Shi Y."/>
            <person name="Ning Z."/>
            <person name="Chen S."/>
        </authorList>
    </citation>
    <scope>NUCLEOTIDE SEQUENCE [LARGE SCALE GENOMIC DNA]</scope>
    <source>
        <strain evidence="16">cv. PC099</strain>
    </source>
</reference>
<dbReference type="Pfam" id="PF00085">
    <property type="entry name" value="Thioredoxin"/>
    <property type="match status" value="1"/>
</dbReference>
<name>A0AAD4IWK0_PERFH</name>
<evidence type="ECO:0000256" key="4">
    <source>
        <dbReference type="ARBA" id="ARBA00022630"/>
    </source>
</evidence>
<dbReference type="EMBL" id="SDAM02001264">
    <property type="protein sequence ID" value="KAH6822456.1"/>
    <property type="molecule type" value="Genomic_DNA"/>
</dbReference>
<dbReference type="GO" id="GO:0016971">
    <property type="term" value="F:flavin-dependent sulfhydryl oxidase activity"/>
    <property type="evidence" value="ECO:0007669"/>
    <property type="project" value="InterPro"/>
</dbReference>
<keyword evidence="16" id="KW-1185">Reference proteome</keyword>
<dbReference type="InterPro" id="IPR017905">
    <property type="entry name" value="ERV/ALR_sulphydryl_oxidase"/>
</dbReference>
<dbReference type="Proteomes" id="UP001190926">
    <property type="component" value="Unassembled WGS sequence"/>
</dbReference>
<dbReference type="FunFam" id="1.20.120.310:FF:000004">
    <property type="entry name" value="Sulfhydryl oxidase"/>
    <property type="match status" value="1"/>
</dbReference>
<keyword evidence="9" id="KW-0325">Glycoprotein</keyword>
<keyword evidence="11" id="KW-1133">Transmembrane helix</keyword>
<evidence type="ECO:0000256" key="10">
    <source>
        <dbReference type="ARBA" id="ARBA00023284"/>
    </source>
</evidence>
<keyword evidence="10" id="KW-0676">Redox-active center</keyword>
<dbReference type="GO" id="GO:0006457">
    <property type="term" value="P:protein folding"/>
    <property type="evidence" value="ECO:0007669"/>
    <property type="project" value="TreeGrafter"/>
</dbReference>
<keyword evidence="5 12" id="KW-0732">Signal</keyword>
<evidence type="ECO:0000256" key="3">
    <source>
        <dbReference type="ARBA" id="ARBA00022525"/>
    </source>
</evidence>
<keyword evidence="8" id="KW-1015">Disulfide bond</keyword>
<dbReference type="GO" id="GO:0005615">
    <property type="term" value="C:extracellular space"/>
    <property type="evidence" value="ECO:0007669"/>
    <property type="project" value="TreeGrafter"/>
</dbReference>
<evidence type="ECO:0000256" key="11">
    <source>
        <dbReference type="RuleBase" id="RU371123"/>
    </source>
</evidence>
<dbReference type="GO" id="GO:0000139">
    <property type="term" value="C:Golgi membrane"/>
    <property type="evidence" value="ECO:0007669"/>
    <property type="project" value="TreeGrafter"/>
</dbReference>
<organism evidence="15 16">
    <name type="scientific">Perilla frutescens var. hirtella</name>
    <name type="common">Perilla citriodora</name>
    <name type="synonym">Perilla setoyensis</name>
    <dbReference type="NCBI Taxonomy" id="608512"/>
    <lineage>
        <taxon>Eukaryota</taxon>
        <taxon>Viridiplantae</taxon>
        <taxon>Streptophyta</taxon>
        <taxon>Embryophyta</taxon>
        <taxon>Tracheophyta</taxon>
        <taxon>Spermatophyta</taxon>
        <taxon>Magnoliopsida</taxon>
        <taxon>eudicotyledons</taxon>
        <taxon>Gunneridae</taxon>
        <taxon>Pentapetalae</taxon>
        <taxon>asterids</taxon>
        <taxon>lamiids</taxon>
        <taxon>Lamiales</taxon>
        <taxon>Lamiaceae</taxon>
        <taxon>Nepetoideae</taxon>
        <taxon>Elsholtzieae</taxon>
        <taxon>Perilla</taxon>
    </lineage>
</organism>
<dbReference type="InterPro" id="IPR013766">
    <property type="entry name" value="Thioredoxin_domain"/>
</dbReference>
<protein>
    <recommendedName>
        <fullName evidence="11">Sulfhydryl oxidase</fullName>
        <ecNumber evidence="11">1.8.3.2</ecNumber>
    </recommendedName>
</protein>
<dbReference type="SUPFAM" id="SSF69000">
    <property type="entry name" value="FAD-dependent thiol oxidase"/>
    <property type="match status" value="1"/>
</dbReference>
<feature type="chain" id="PRO_5042126843" description="Sulfhydryl oxidase" evidence="12">
    <location>
        <begin position="18"/>
        <end position="514"/>
    </location>
</feature>
<comment type="cofactor">
    <cofactor evidence="1 11">
        <name>FAD</name>
        <dbReference type="ChEBI" id="CHEBI:57692"/>
    </cofactor>
</comment>
<evidence type="ECO:0000313" key="16">
    <source>
        <dbReference type="Proteomes" id="UP001190926"/>
    </source>
</evidence>
<dbReference type="Gene3D" id="1.20.120.310">
    <property type="entry name" value="ERV/ALR sulfhydryl oxidase domain"/>
    <property type="match status" value="1"/>
</dbReference>
<comment type="subcellular location">
    <subcellularLocation>
        <location evidence="2">Secreted</location>
    </subcellularLocation>
</comment>
<dbReference type="Gene3D" id="3.40.30.10">
    <property type="entry name" value="Glutaredoxin"/>
    <property type="match status" value="1"/>
</dbReference>
<dbReference type="FunFam" id="3.40.30.10:FF:000244">
    <property type="entry name" value="Sulfhydryl oxidase"/>
    <property type="match status" value="1"/>
</dbReference>
<dbReference type="InterPro" id="IPR036249">
    <property type="entry name" value="Thioredoxin-like_sf"/>
</dbReference>
<evidence type="ECO:0000256" key="1">
    <source>
        <dbReference type="ARBA" id="ARBA00001974"/>
    </source>
</evidence>
<comment type="catalytic activity">
    <reaction evidence="11">
        <text>2 R'C(R)SH + O2 = R'C(R)S-S(R)CR' + H2O2</text>
        <dbReference type="Rhea" id="RHEA:17357"/>
        <dbReference type="ChEBI" id="CHEBI:15379"/>
        <dbReference type="ChEBI" id="CHEBI:16240"/>
        <dbReference type="ChEBI" id="CHEBI:16520"/>
        <dbReference type="ChEBI" id="CHEBI:17412"/>
        <dbReference type="EC" id="1.8.3.2"/>
    </reaction>
</comment>
<evidence type="ECO:0000256" key="5">
    <source>
        <dbReference type="ARBA" id="ARBA00022729"/>
    </source>
</evidence>
<dbReference type="PANTHER" id="PTHR22897">
    <property type="entry name" value="QUIESCIN Q6-RELATED SULFHYDRYL OXIDASE"/>
    <property type="match status" value="1"/>
</dbReference>
<feature type="signal peptide" evidence="12">
    <location>
        <begin position="1"/>
        <end position="17"/>
    </location>
</feature>
<evidence type="ECO:0000259" key="14">
    <source>
        <dbReference type="PROSITE" id="PS51352"/>
    </source>
</evidence>
<evidence type="ECO:0000256" key="6">
    <source>
        <dbReference type="ARBA" id="ARBA00022827"/>
    </source>
</evidence>
<dbReference type="PROSITE" id="PS51352">
    <property type="entry name" value="THIOREDOXIN_2"/>
    <property type="match status" value="1"/>
</dbReference>
<proteinExistence type="predicted"/>
<evidence type="ECO:0000256" key="2">
    <source>
        <dbReference type="ARBA" id="ARBA00004613"/>
    </source>
</evidence>
<dbReference type="PROSITE" id="PS51324">
    <property type="entry name" value="ERV_ALR"/>
    <property type="match status" value="1"/>
</dbReference>
<feature type="transmembrane region" description="Helical" evidence="11">
    <location>
        <begin position="471"/>
        <end position="494"/>
    </location>
</feature>
<keyword evidence="4 11" id="KW-0285">Flavoprotein</keyword>
<evidence type="ECO:0000259" key="13">
    <source>
        <dbReference type="PROSITE" id="PS51324"/>
    </source>
</evidence>
<evidence type="ECO:0000256" key="12">
    <source>
        <dbReference type="SAM" id="SignalP"/>
    </source>
</evidence>
<comment type="caution">
    <text evidence="15">The sequence shown here is derived from an EMBL/GenBank/DDBJ whole genome shotgun (WGS) entry which is preliminary data.</text>
</comment>
<dbReference type="PANTHER" id="PTHR22897:SF8">
    <property type="entry name" value="SULFHYDRYL OXIDASE"/>
    <property type="match status" value="1"/>
</dbReference>
<keyword evidence="11" id="KW-0812">Transmembrane</keyword>
<evidence type="ECO:0000313" key="15">
    <source>
        <dbReference type="EMBL" id="KAH6822456.1"/>
    </source>
</evidence>
<dbReference type="InterPro" id="IPR036774">
    <property type="entry name" value="ERV/ALR_sulphydryl_oxid_sf"/>
</dbReference>